<dbReference type="Proteomes" id="UP000753961">
    <property type="component" value="Unassembled WGS sequence"/>
</dbReference>
<dbReference type="PROSITE" id="PS50825">
    <property type="entry name" value="HYR"/>
    <property type="match status" value="1"/>
</dbReference>
<dbReference type="EMBL" id="JAHVHU010000013">
    <property type="protein sequence ID" value="MBY5959357.1"/>
    <property type="molecule type" value="Genomic_DNA"/>
</dbReference>
<evidence type="ECO:0000313" key="4">
    <source>
        <dbReference type="Proteomes" id="UP000753961"/>
    </source>
</evidence>
<organism evidence="3 4">
    <name type="scientific">Membranihabitans marinus</name>
    <dbReference type="NCBI Taxonomy" id="1227546"/>
    <lineage>
        <taxon>Bacteria</taxon>
        <taxon>Pseudomonadati</taxon>
        <taxon>Bacteroidota</taxon>
        <taxon>Saprospiria</taxon>
        <taxon>Saprospirales</taxon>
        <taxon>Saprospiraceae</taxon>
        <taxon>Membranihabitans</taxon>
    </lineage>
</organism>
<dbReference type="Gene3D" id="2.60.40.10">
    <property type="entry name" value="Immunoglobulins"/>
    <property type="match status" value="1"/>
</dbReference>
<dbReference type="Pfam" id="PF18962">
    <property type="entry name" value="Por_Secre_tail"/>
    <property type="match status" value="1"/>
</dbReference>
<reference evidence="3" key="1">
    <citation type="submission" date="2021-06" db="EMBL/GenBank/DDBJ databases">
        <title>44 bacteria genomes isolated from Dapeng, Shenzhen.</title>
        <authorList>
            <person name="Zheng W."/>
            <person name="Yu S."/>
            <person name="Huang Y."/>
        </authorList>
    </citation>
    <scope>NUCLEOTIDE SEQUENCE</scope>
    <source>
        <strain evidence="3">DP5N28-2</strain>
    </source>
</reference>
<comment type="caution">
    <text evidence="3">The sequence shown here is derived from an EMBL/GenBank/DDBJ whole genome shotgun (WGS) entry which is preliminary data.</text>
</comment>
<feature type="domain" description="HYR" evidence="2">
    <location>
        <begin position="39"/>
        <end position="121"/>
    </location>
</feature>
<gene>
    <name evidence="3" type="ORF">KUV50_14495</name>
</gene>
<dbReference type="PANTHER" id="PTHR24273:SF32">
    <property type="entry name" value="HYALIN"/>
    <property type="match status" value="1"/>
</dbReference>
<dbReference type="InterPro" id="IPR026444">
    <property type="entry name" value="Secre_tail"/>
</dbReference>
<name>A0A953I144_9BACT</name>
<sequence length="598" mass="66206">MSVSPTSFTCADVDNPVTVTLTVTDNNDNVSTCTSVVTVEDNVPPVAICQDITIQLDEQGEASIVPTDVDGGSNDACGIASFVVNKTDFTCGDLGSNTVTLTVTDVNGNSATCDATVTVEDNIIPIVRTRNVTVVLDENGEGNVTVSTINNGSTDNCSIVAMWLEGETDYDCGNTGTHEVVLKARDQSGNIGSMNAFVTVKFYEPDFKNIHGVANGDTIHIVDCQVPWQISRYDLNYDEIIKHGTLQVHSYRAEVPENAPWGMYEVWRYEYVVEDACAHTYTFNYYLAMYDLAPPVYQCFPRDTTVATAADVPPVDPKVKIIDVCQYVVWDKVMTMPVLDISSGDTLGFTRRWMARDPSGHESFQDQMIWLGSGDRKQYSMITGRIADEDHVLNAKFDGEAGTNGLPVSLYRLDVEAGTRTHVSSWTTGDWQGAQGTYYFLPEHPGQYQVKIDTAICLIDTLKFNKQLWSDTLTVAAGESVDQGWVLTESCLGNAVIHSMATERPAAESEMIRTNEPMEKTWDLYPNPAREYLKLNIQSDEVLDYRIYDALGRAVKSGQYQQGKTIDVHGLNTGLYHLQLREQNQLLGTKRVLVISYY</sequence>
<dbReference type="PANTHER" id="PTHR24273">
    <property type="entry name" value="FI04643P-RELATED"/>
    <property type="match status" value="1"/>
</dbReference>
<evidence type="ECO:0000259" key="2">
    <source>
        <dbReference type="PROSITE" id="PS50825"/>
    </source>
</evidence>
<evidence type="ECO:0000313" key="3">
    <source>
        <dbReference type="EMBL" id="MBY5959357.1"/>
    </source>
</evidence>
<protein>
    <submittedName>
        <fullName evidence="3">T9SS type A sorting domain-containing protein</fullName>
    </submittedName>
</protein>
<keyword evidence="1" id="KW-0677">Repeat</keyword>
<dbReference type="AlphaFoldDB" id="A0A953I144"/>
<dbReference type="InterPro" id="IPR003410">
    <property type="entry name" value="HYR_dom"/>
</dbReference>
<evidence type="ECO:0000256" key="1">
    <source>
        <dbReference type="ARBA" id="ARBA00022737"/>
    </source>
</evidence>
<dbReference type="NCBIfam" id="TIGR04183">
    <property type="entry name" value="Por_Secre_tail"/>
    <property type="match status" value="1"/>
</dbReference>
<dbReference type="InterPro" id="IPR013783">
    <property type="entry name" value="Ig-like_fold"/>
</dbReference>
<proteinExistence type="predicted"/>
<accession>A0A953I144</accession>
<keyword evidence="4" id="KW-1185">Reference proteome</keyword>